<feature type="domain" description="EMC1 first beta-propeller" evidence="1">
    <location>
        <begin position="2"/>
        <end position="302"/>
    </location>
</feature>
<dbReference type="AlphaFoldDB" id="A0A6J1W3C3"/>
<keyword evidence="2" id="KW-1185">Reference proteome</keyword>
<dbReference type="GO" id="GO:0034975">
    <property type="term" value="P:protein folding in endoplasmic reticulum"/>
    <property type="evidence" value="ECO:0007669"/>
    <property type="project" value="TreeGrafter"/>
</dbReference>
<evidence type="ECO:0000313" key="3">
    <source>
        <dbReference type="RefSeq" id="XP_026546904.1"/>
    </source>
</evidence>
<organism evidence="2 3">
    <name type="scientific">Notechis scutatus</name>
    <name type="common">mainland tiger snake</name>
    <dbReference type="NCBI Taxonomy" id="8663"/>
    <lineage>
        <taxon>Eukaryota</taxon>
        <taxon>Metazoa</taxon>
        <taxon>Chordata</taxon>
        <taxon>Craniata</taxon>
        <taxon>Vertebrata</taxon>
        <taxon>Euteleostomi</taxon>
        <taxon>Lepidosauria</taxon>
        <taxon>Squamata</taxon>
        <taxon>Bifurcata</taxon>
        <taxon>Unidentata</taxon>
        <taxon>Episquamata</taxon>
        <taxon>Toxicofera</taxon>
        <taxon>Serpentes</taxon>
        <taxon>Colubroidea</taxon>
        <taxon>Elapidae</taxon>
        <taxon>Hydrophiinae</taxon>
        <taxon>Notechis</taxon>
    </lineage>
</organism>
<dbReference type="GO" id="GO:0072546">
    <property type="term" value="C:EMC complex"/>
    <property type="evidence" value="ECO:0007669"/>
    <property type="project" value="InterPro"/>
</dbReference>
<dbReference type="Proteomes" id="UP000504612">
    <property type="component" value="Unplaced"/>
</dbReference>
<sequence>MDAGSFQMASLVGVQDAVKYVAILKKSSLLLHYLSNGYQKWTEHLPESEMVQYQLVYSHGTGVVHVVGISPQSHLSVLTFSIEDGEMTRQIRVAAPWLRNLAGTCNVVEEVTLLCVNPATQSLYTLSLEAEEEMKEVPLQSLGLEFANLSESSILSSQPNPARAPRPQFYLRLSPTHFALLQYRHGVLSLLRNFPQASLVTFATTGEKTVTAVLACKGEGEGPFCPAQAYTINLYLAETGQRLLDTLITFTLEKSSIRPEQLFIQVFLKKDDSVGYRALVQTEDHLLLFLQQPGKIWWTREESLAEVVSLEMVDLPLTGAQAELEGEFGKKA</sequence>
<reference evidence="3" key="1">
    <citation type="submission" date="2025-08" db="UniProtKB">
        <authorList>
            <consortium name="RefSeq"/>
        </authorList>
    </citation>
    <scope>IDENTIFICATION</scope>
</reference>
<dbReference type="PANTHER" id="PTHR21573">
    <property type="entry name" value="ER MEMBRANE PROTEIN COMPLEX SUBUNIT 1"/>
    <property type="match status" value="1"/>
</dbReference>
<dbReference type="InterPro" id="IPR026895">
    <property type="entry name" value="EMC1"/>
</dbReference>
<dbReference type="GeneID" id="113428563"/>
<gene>
    <name evidence="3" type="primary">LOC113428563</name>
</gene>
<evidence type="ECO:0000313" key="2">
    <source>
        <dbReference type="Proteomes" id="UP000504612"/>
    </source>
</evidence>
<dbReference type="KEGG" id="nss:113428563"/>
<evidence type="ECO:0000259" key="1">
    <source>
        <dbReference type="Pfam" id="PF25293"/>
    </source>
</evidence>
<name>A0A6J1W3C3_9SAUR</name>
<protein>
    <submittedName>
        <fullName evidence="3">ER membrane protein complex subunit 1-like</fullName>
    </submittedName>
</protein>
<dbReference type="PANTHER" id="PTHR21573:SF0">
    <property type="entry name" value="ER MEMBRANE PROTEIN COMPLEX SUBUNIT 1"/>
    <property type="match status" value="1"/>
</dbReference>
<dbReference type="Pfam" id="PF25293">
    <property type="entry name" value="Beta-prop_EMC1_N"/>
    <property type="match status" value="1"/>
</dbReference>
<dbReference type="RefSeq" id="XP_026546904.1">
    <property type="nucleotide sequence ID" value="XM_026691119.1"/>
</dbReference>
<accession>A0A6J1W3C3</accession>
<dbReference type="InterPro" id="IPR058545">
    <property type="entry name" value="Beta-prop_EMC1_1st"/>
</dbReference>
<feature type="non-terminal residue" evidence="3">
    <location>
        <position position="332"/>
    </location>
</feature>
<proteinExistence type="predicted"/>